<evidence type="ECO:0000256" key="1">
    <source>
        <dbReference type="SAM" id="MobiDB-lite"/>
    </source>
</evidence>
<dbReference type="GO" id="GO:0006384">
    <property type="term" value="P:transcription initiation at RNA polymerase III promoter"/>
    <property type="evidence" value="ECO:0007669"/>
    <property type="project" value="InterPro"/>
</dbReference>
<evidence type="ECO:0000313" key="2">
    <source>
        <dbReference type="EnsemblMetazoa" id="XP_004925798.1"/>
    </source>
</evidence>
<dbReference type="GO" id="GO:0005634">
    <property type="term" value="C:nucleus"/>
    <property type="evidence" value="ECO:0007669"/>
    <property type="project" value="InterPro"/>
</dbReference>
<dbReference type="RefSeq" id="XP_004925798.1">
    <property type="nucleotide sequence ID" value="XM_004925741.4"/>
</dbReference>
<keyword evidence="3" id="KW-1185">Reference proteome</keyword>
<proteinExistence type="predicted"/>
<dbReference type="EnsemblMetazoa" id="XM_004925741.3">
    <property type="protein sequence ID" value="XP_004925798.1"/>
    <property type="gene ID" value="LOC101745903"/>
</dbReference>
<sequence length="140" mass="16215">MLKMSAVKLNKRIAEETQLLAEEKWITDALSKIKKQRNCLQIERLHLESMKSQLKLKKSAQQNSNVESNVEQPSTESPTREFEFEVPIINEDCNNEELNLSMGNLVDTVYYDVEVEEDEDEEINGDDLLIDMNMFMNGTQ</sequence>
<accession>A0A8R1WGJ7</accession>
<organism evidence="2 3">
    <name type="scientific">Bombyx mori</name>
    <name type="common">Silk moth</name>
    <dbReference type="NCBI Taxonomy" id="7091"/>
    <lineage>
        <taxon>Eukaryota</taxon>
        <taxon>Metazoa</taxon>
        <taxon>Ecdysozoa</taxon>
        <taxon>Arthropoda</taxon>
        <taxon>Hexapoda</taxon>
        <taxon>Insecta</taxon>
        <taxon>Pterygota</taxon>
        <taxon>Neoptera</taxon>
        <taxon>Endopterygota</taxon>
        <taxon>Lepidoptera</taxon>
        <taxon>Glossata</taxon>
        <taxon>Ditrysia</taxon>
        <taxon>Bombycoidea</taxon>
        <taxon>Bombycidae</taxon>
        <taxon>Bombycinae</taxon>
        <taxon>Bombyx</taxon>
    </lineage>
</organism>
<reference evidence="2" key="2">
    <citation type="submission" date="2022-06" db="UniProtKB">
        <authorList>
            <consortium name="EnsemblMetazoa"/>
        </authorList>
    </citation>
    <scope>IDENTIFICATION</scope>
    <source>
        <strain evidence="2">p50T (Dazao)</strain>
    </source>
</reference>
<reference evidence="3" key="1">
    <citation type="journal article" date="2008" name="Insect Biochem. Mol. Biol.">
        <title>The genome of a lepidopteran model insect, the silkworm Bombyx mori.</title>
        <authorList>
            <consortium name="International Silkworm Genome Consortium"/>
        </authorList>
    </citation>
    <scope>NUCLEOTIDE SEQUENCE [LARGE SCALE GENOMIC DNA]</scope>
    <source>
        <strain evidence="3">p50T</strain>
    </source>
</reference>
<evidence type="ECO:0000313" key="3">
    <source>
        <dbReference type="Proteomes" id="UP000005204"/>
    </source>
</evidence>
<feature type="compositionally biased region" description="Polar residues" evidence="1">
    <location>
        <begin position="65"/>
        <end position="77"/>
    </location>
</feature>
<dbReference type="GeneID" id="101745903"/>
<feature type="region of interest" description="Disordered" evidence="1">
    <location>
        <begin position="53"/>
        <end position="80"/>
    </location>
</feature>
<name>A0A8R1WGJ7_BOMMO</name>
<protein>
    <submittedName>
        <fullName evidence="2">Uncharacterized protein</fullName>
    </submittedName>
</protein>
<dbReference type="Pfam" id="PF15497">
    <property type="entry name" value="SNAPC5"/>
    <property type="match status" value="1"/>
</dbReference>
<dbReference type="Proteomes" id="UP000005204">
    <property type="component" value="Unassembled WGS sequence"/>
</dbReference>
<dbReference type="OrthoDB" id="8115220at2759"/>
<dbReference type="AlphaFoldDB" id="A0A8R1WGJ7"/>
<dbReference type="KEGG" id="bmor:101745903"/>
<dbReference type="InterPro" id="IPR029138">
    <property type="entry name" value="SNAPC5"/>
</dbReference>
<dbReference type="GO" id="GO:0006366">
    <property type="term" value="P:transcription by RNA polymerase II"/>
    <property type="evidence" value="ECO:0007669"/>
    <property type="project" value="InterPro"/>
</dbReference>